<proteinExistence type="predicted"/>
<name>A0A3B1DCS4_9ZZZZ</name>
<protein>
    <submittedName>
        <fullName evidence="1">Uncharacterized protein</fullName>
    </submittedName>
</protein>
<gene>
    <name evidence="1" type="ORF">MNBD_PLANCTO02-1397</name>
</gene>
<accession>A0A3B1DCS4</accession>
<reference evidence="1" key="1">
    <citation type="submission" date="2018-06" db="EMBL/GenBank/DDBJ databases">
        <authorList>
            <person name="Zhirakovskaya E."/>
        </authorList>
    </citation>
    <scope>NUCLEOTIDE SEQUENCE</scope>
</reference>
<dbReference type="AlphaFoldDB" id="A0A3B1DCS4"/>
<dbReference type="EMBL" id="UOGL01000468">
    <property type="protein sequence ID" value="VAX40626.1"/>
    <property type="molecule type" value="Genomic_DNA"/>
</dbReference>
<evidence type="ECO:0000313" key="1">
    <source>
        <dbReference type="EMBL" id="VAX40626.1"/>
    </source>
</evidence>
<sequence>MILAHCQVKVLTETWINNFMTRSVRRIKQKENQHGFDEIIKTMLVDLLSLSEKNCHAGLNEFPHKKIIF</sequence>
<organism evidence="1">
    <name type="scientific">hydrothermal vent metagenome</name>
    <dbReference type="NCBI Taxonomy" id="652676"/>
    <lineage>
        <taxon>unclassified sequences</taxon>
        <taxon>metagenomes</taxon>
        <taxon>ecological metagenomes</taxon>
    </lineage>
</organism>